<keyword evidence="5 8" id="KW-0339">Growth factor</keyword>
<dbReference type="Gene3D" id="2.10.90.10">
    <property type="entry name" value="Cystine-knot cytokines"/>
    <property type="match status" value="1"/>
</dbReference>
<evidence type="ECO:0000259" key="9">
    <source>
        <dbReference type="PROSITE" id="PS51362"/>
    </source>
</evidence>
<dbReference type="OrthoDB" id="6516235at2759"/>
<evidence type="ECO:0000313" key="10">
    <source>
        <dbReference type="EMBL" id="KPM06703.1"/>
    </source>
</evidence>
<keyword evidence="6" id="KW-1015">Disulfide bond</keyword>
<dbReference type="SUPFAM" id="SSF57501">
    <property type="entry name" value="Cystine-knot cytokines"/>
    <property type="match status" value="1"/>
</dbReference>
<evidence type="ECO:0000256" key="8">
    <source>
        <dbReference type="RuleBase" id="RU000354"/>
    </source>
</evidence>
<organism evidence="10 11">
    <name type="scientific">Sarcoptes scabiei</name>
    <name type="common">Itch mite</name>
    <name type="synonym">Acarus scabiei</name>
    <dbReference type="NCBI Taxonomy" id="52283"/>
    <lineage>
        <taxon>Eukaryota</taxon>
        <taxon>Metazoa</taxon>
        <taxon>Ecdysozoa</taxon>
        <taxon>Arthropoda</taxon>
        <taxon>Chelicerata</taxon>
        <taxon>Arachnida</taxon>
        <taxon>Acari</taxon>
        <taxon>Acariformes</taxon>
        <taxon>Sarcoptiformes</taxon>
        <taxon>Astigmata</taxon>
        <taxon>Psoroptidia</taxon>
        <taxon>Sarcoptoidea</taxon>
        <taxon>Sarcoptidae</taxon>
        <taxon>Sarcoptinae</taxon>
        <taxon>Sarcoptes</taxon>
    </lineage>
</organism>
<dbReference type="SMART" id="SM00204">
    <property type="entry name" value="TGFB"/>
    <property type="match status" value="1"/>
</dbReference>
<dbReference type="GO" id="GO:0008083">
    <property type="term" value="F:growth factor activity"/>
    <property type="evidence" value="ECO:0007669"/>
    <property type="project" value="UniProtKB-KW"/>
</dbReference>
<dbReference type="FunFam" id="2.10.90.10:FF:000005">
    <property type="entry name" value="Inhibin beta A chain"/>
    <property type="match status" value="1"/>
</dbReference>
<name>A0A132A6V3_SARSC</name>
<dbReference type="AlphaFoldDB" id="A0A132A6V3"/>
<evidence type="ECO:0000313" key="11">
    <source>
        <dbReference type="Proteomes" id="UP000616769"/>
    </source>
</evidence>
<evidence type="ECO:0000256" key="2">
    <source>
        <dbReference type="ARBA" id="ARBA00006656"/>
    </source>
</evidence>
<dbReference type="Pfam" id="PF00019">
    <property type="entry name" value="TGF_beta"/>
    <property type="match status" value="1"/>
</dbReference>
<dbReference type="GO" id="GO:0005615">
    <property type="term" value="C:extracellular space"/>
    <property type="evidence" value="ECO:0007669"/>
    <property type="project" value="TreeGrafter"/>
</dbReference>
<gene>
    <name evidence="10" type="ORF">QR98_0051810</name>
</gene>
<feature type="domain" description="TGF-beta family profile" evidence="9">
    <location>
        <begin position="3"/>
        <end position="123"/>
    </location>
</feature>
<proteinExistence type="inferred from homology"/>
<dbReference type="GO" id="GO:0005125">
    <property type="term" value="F:cytokine activity"/>
    <property type="evidence" value="ECO:0007669"/>
    <property type="project" value="TreeGrafter"/>
</dbReference>
<dbReference type="PROSITE" id="PS51362">
    <property type="entry name" value="TGF_BETA_2"/>
    <property type="match status" value="1"/>
</dbReference>
<dbReference type="Proteomes" id="UP000616769">
    <property type="component" value="Unassembled WGS sequence"/>
</dbReference>
<evidence type="ECO:0000256" key="1">
    <source>
        <dbReference type="ARBA" id="ARBA00004613"/>
    </source>
</evidence>
<comment type="similarity">
    <text evidence="2 8">Belongs to the TGF-beta family.</text>
</comment>
<dbReference type="VEuPathDB" id="VectorBase:SSCA001013"/>
<evidence type="ECO:0000256" key="6">
    <source>
        <dbReference type="ARBA" id="ARBA00023157"/>
    </source>
</evidence>
<dbReference type="InterPro" id="IPR015615">
    <property type="entry name" value="TGF-beta-rel"/>
</dbReference>
<dbReference type="EMBL" id="JXLN01011053">
    <property type="protein sequence ID" value="KPM06703.1"/>
    <property type="molecule type" value="Genomic_DNA"/>
</dbReference>
<evidence type="ECO:0000256" key="4">
    <source>
        <dbReference type="ARBA" id="ARBA00022729"/>
    </source>
</evidence>
<comment type="subcellular location">
    <subcellularLocation>
        <location evidence="1">Secreted</location>
    </subcellularLocation>
</comment>
<dbReference type="CDD" id="cd13752">
    <property type="entry name" value="TGF_beta_INHB"/>
    <property type="match status" value="1"/>
</dbReference>
<reference evidence="10 11" key="1">
    <citation type="journal article" date="2015" name="Parasit. Vectors">
        <title>Draft genome of the scabies mite.</title>
        <authorList>
            <person name="Rider S.D.Jr."/>
            <person name="Morgan M.S."/>
            <person name="Arlian L.G."/>
        </authorList>
    </citation>
    <scope>NUCLEOTIDE SEQUENCE [LARGE SCALE GENOMIC DNA]</scope>
    <source>
        <strain evidence="10">Arlian Lab</strain>
    </source>
</reference>
<keyword evidence="4" id="KW-0732">Signal</keyword>
<sequence>MRNKRRSRRHAYDCEDGFRQCCRQSLYVNFEELGWNDWILYPRGYHANYCMGECVRSHQTPDMMAYFHSHVLEEYRIKNPYASIVPCCAPTRLSSISLIYFDENRNIIKADLPKMVVNECGCT</sequence>
<dbReference type="InterPro" id="IPR001839">
    <property type="entry name" value="TGF-b_C"/>
</dbReference>
<dbReference type="PRINTS" id="PR00669">
    <property type="entry name" value="INHIBINA"/>
</dbReference>
<dbReference type="PANTHER" id="PTHR11848">
    <property type="entry name" value="TGF-BETA FAMILY"/>
    <property type="match status" value="1"/>
</dbReference>
<keyword evidence="7" id="KW-0325">Glycoprotein</keyword>
<dbReference type="InterPro" id="IPR017948">
    <property type="entry name" value="TGFb_CS"/>
</dbReference>
<dbReference type="PANTHER" id="PTHR11848:SF309">
    <property type="entry name" value="INHIBIN BETA CHAIN"/>
    <property type="match status" value="1"/>
</dbReference>
<accession>A0A132A6V3</accession>
<evidence type="ECO:0000256" key="3">
    <source>
        <dbReference type="ARBA" id="ARBA00022525"/>
    </source>
</evidence>
<comment type="caution">
    <text evidence="10">The sequence shown here is derived from an EMBL/GenBank/DDBJ whole genome shotgun (WGS) entry which is preliminary data.</text>
</comment>
<evidence type="ECO:0000256" key="5">
    <source>
        <dbReference type="ARBA" id="ARBA00023030"/>
    </source>
</evidence>
<evidence type="ECO:0000256" key="7">
    <source>
        <dbReference type="ARBA" id="ARBA00023180"/>
    </source>
</evidence>
<keyword evidence="3" id="KW-0964">Secreted</keyword>
<dbReference type="InterPro" id="IPR029034">
    <property type="entry name" value="Cystine-knot_cytokine"/>
</dbReference>
<protein>
    <submittedName>
        <fullName evidence="10">Transforming growth factor beta like domain containing protein</fullName>
    </submittedName>
</protein>
<dbReference type="PROSITE" id="PS00250">
    <property type="entry name" value="TGF_BETA_1"/>
    <property type="match status" value="1"/>
</dbReference>